<feature type="transmembrane region" description="Helical" evidence="10">
    <location>
        <begin position="55"/>
        <end position="79"/>
    </location>
</feature>
<comment type="subcellular location">
    <subcellularLocation>
        <location evidence="1">Cell membrane</location>
        <topology evidence="1">Multi-pass membrane protein</topology>
    </subcellularLocation>
</comment>
<dbReference type="GO" id="GO:0016887">
    <property type="term" value="F:ATP hydrolysis activity"/>
    <property type="evidence" value="ECO:0007669"/>
    <property type="project" value="InterPro"/>
</dbReference>
<keyword evidence="7 10" id="KW-1133">Transmembrane helix</keyword>
<evidence type="ECO:0000256" key="4">
    <source>
        <dbReference type="ARBA" id="ARBA00022692"/>
    </source>
</evidence>
<dbReference type="PANTHER" id="PTHR24221">
    <property type="entry name" value="ATP-BINDING CASSETTE SUB-FAMILY B"/>
    <property type="match status" value="1"/>
</dbReference>
<dbReference type="GO" id="GO:0034040">
    <property type="term" value="F:ATPase-coupled lipid transmembrane transporter activity"/>
    <property type="evidence" value="ECO:0007669"/>
    <property type="project" value="TreeGrafter"/>
</dbReference>
<evidence type="ECO:0000313" key="14">
    <source>
        <dbReference type="Proteomes" id="UP000280501"/>
    </source>
</evidence>
<dbReference type="Gene3D" id="3.40.50.300">
    <property type="entry name" value="P-loop containing nucleotide triphosphate hydrolases"/>
    <property type="match status" value="1"/>
</dbReference>
<reference evidence="13 14" key="1">
    <citation type="submission" date="2018-11" db="EMBL/GenBank/DDBJ databases">
        <title>Sequencing the genomes of 1000 actinobacteria strains.</title>
        <authorList>
            <person name="Klenk H.-P."/>
        </authorList>
    </citation>
    <scope>NUCLEOTIDE SEQUENCE [LARGE SCALE GENOMIC DNA]</scope>
    <source>
        <strain evidence="13 14">DSM 15700</strain>
    </source>
</reference>
<dbReference type="PROSITE" id="PS50929">
    <property type="entry name" value="ABC_TM1F"/>
    <property type="match status" value="1"/>
</dbReference>
<keyword evidence="3" id="KW-1003">Cell membrane</keyword>
<dbReference type="InterPro" id="IPR039421">
    <property type="entry name" value="Type_1_exporter"/>
</dbReference>
<feature type="transmembrane region" description="Helical" evidence="10">
    <location>
        <begin position="99"/>
        <end position="118"/>
    </location>
</feature>
<dbReference type="EMBL" id="RKQZ01000001">
    <property type="protein sequence ID" value="RPF21177.1"/>
    <property type="molecule type" value="Genomic_DNA"/>
</dbReference>
<proteinExistence type="predicted"/>
<dbReference type="InterPro" id="IPR017871">
    <property type="entry name" value="ABC_transporter-like_CS"/>
</dbReference>
<dbReference type="SUPFAM" id="SSF90123">
    <property type="entry name" value="ABC transporter transmembrane region"/>
    <property type="match status" value="1"/>
</dbReference>
<dbReference type="Pfam" id="PF00664">
    <property type="entry name" value="ABC_membrane"/>
    <property type="match status" value="1"/>
</dbReference>
<evidence type="ECO:0000259" key="12">
    <source>
        <dbReference type="PROSITE" id="PS50929"/>
    </source>
</evidence>
<dbReference type="FunFam" id="3.40.50.300:FF:000854">
    <property type="entry name" value="Multidrug ABC transporter ATP-binding protein"/>
    <property type="match status" value="1"/>
</dbReference>
<dbReference type="Proteomes" id="UP000280501">
    <property type="component" value="Unassembled WGS sequence"/>
</dbReference>
<dbReference type="InterPro" id="IPR036640">
    <property type="entry name" value="ABC1_TM_sf"/>
</dbReference>
<evidence type="ECO:0000313" key="13">
    <source>
        <dbReference type="EMBL" id="RPF21177.1"/>
    </source>
</evidence>
<evidence type="ECO:0000259" key="11">
    <source>
        <dbReference type="PROSITE" id="PS50893"/>
    </source>
</evidence>
<protein>
    <submittedName>
        <fullName evidence="13">ABC-type multidrug transport system fused ATPase/permease subunit</fullName>
    </submittedName>
</protein>
<sequence length="658" mass="69027">MPSAAPRATPSDAAGDPAPGTHRPGRHPRPMTLTGSRTRRSLVLMWRGMRAHAGTYVLAVAASALFGAMTVGVSRAVGWATDAVVVPAIAGDAGARERIWVAGVVLGVVALTLALSVAGRRVWAGYGFADNIADHRSALTTQYLRLPVSWHRAHPAGQLLNHTTSDAEAANGVFNPLPFALGVVVMIATAMVMLFSIDPWLALAALVIFPVTVVANTIYQRFMSPAVTRAQQLRGDVADVAHESFEAALLVKALGTEGREESRFAATAGDLRAANVRVGVVRAIFDPVIQNLPALGTLAVLAVGTWRATTGDVEAGDVVSAAYLLTMMTVPLMAFGWVLGELPRALVGYDRISEAVDAEGELAYGTGRLPVSDSGLEVRFEHVGVDVATTGLVSGTRTLLEGVDLTVAPGATVAVVGPTGAGKTTLVSLLARLSDPTHGRILLDGADARDLAAGEIPSQVALVTQSTFVFEDSVRANITLADQGADGAPSDDQVWEALRLARLDDTIRAHPDGLDAPLGERGANLSGGQRQRLAIARALVRRPRLLVLDDATSAVDPRVEQAILRGLAERSAGAPGHDDAPAGTTVIMVAYRMSSVALADTVVHLDDGGVVDVGPHEDLMARDAGYRELATAYQVEAERREKAAEQADRDDELQEAAR</sequence>
<keyword evidence="14" id="KW-1185">Reference proteome</keyword>
<dbReference type="InterPro" id="IPR027417">
    <property type="entry name" value="P-loop_NTPase"/>
</dbReference>
<evidence type="ECO:0000256" key="3">
    <source>
        <dbReference type="ARBA" id="ARBA00022475"/>
    </source>
</evidence>
<dbReference type="Gene3D" id="1.20.1560.10">
    <property type="entry name" value="ABC transporter type 1, transmembrane domain"/>
    <property type="match status" value="1"/>
</dbReference>
<feature type="region of interest" description="Disordered" evidence="9">
    <location>
        <begin position="637"/>
        <end position="658"/>
    </location>
</feature>
<dbReference type="PROSITE" id="PS00211">
    <property type="entry name" value="ABC_TRANSPORTER_1"/>
    <property type="match status" value="1"/>
</dbReference>
<evidence type="ECO:0000256" key="8">
    <source>
        <dbReference type="ARBA" id="ARBA00023136"/>
    </source>
</evidence>
<evidence type="ECO:0000256" key="5">
    <source>
        <dbReference type="ARBA" id="ARBA00022741"/>
    </source>
</evidence>
<feature type="domain" description="ABC transmembrane type-1" evidence="12">
    <location>
        <begin position="57"/>
        <end position="344"/>
    </location>
</feature>
<dbReference type="GO" id="GO:0005886">
    <property type="term" value="C:plasma membrane"/>
    <property type="evidence" value="ECO:0007669"/>
    <property type="project" value="UniProtKB-SubCell"/>
</dbReference>
<feature type="compositionally biased region" description="Basic and acidic residues" evidence="9">
    <location>
        <begin position="637"/>
        <end position="647"/>
    </location>
</feature>
<feature type="compositionally biased region" description="Acidic residues" evidence="9">
    <location>
        <begin position="648"/>
        <end position="658"/>
    </location>
</feature>
<gene>
    <name evidence="13" type="ORF">EDD34_1799</name>
</gene>
<evidence type="ECO:0000256" key="7">
    <source>
        <dbReference type="ARBA" id="ARBA00022989"/>
    </source>
</evidence>
<keyword evidence="6" id="KW-0067">ATP-binding</keyword>
<dbReference type="Pfam" id="PF00005">
    <property type="entry name" value="ABC_tran"/>
    <property type="match status" value="1"/>
</dbReference>
<keyword evidence="4 10" id="KW-0812">Transmembrane</keyword>
<evidence type="ECO:0000256" key="10">
    <source>
        <dbReference type="SAM" id="Phobius"/>
    </source>
</evidence>
<dbReference type="AlphaFoldDB" id="A0A3N4YM28"/>
<evidence type="ECO:0000256" key="6">
    <source>
        <dbReference type="ARBA" id="ARBA00022840"/>
    </source>
</evidence>
<dbReference type="SMART" id="SM00382">
    <property type="entry name" value="AAA"/>
    <property type="match status" value="1"/>
</dbReference>
<feature type="transmembrane region" description="Helical" evidence="10">
    <location>
        <begin position="177"/>
        <end position="195"/>
    </location>
</feature>
<feature type="region of interest" description="Disordered" evidence="9">
    <location>
        <begin position="1"/>
        <end position="34"/>
    </location>
</feature>
<keyword evidence="5" id="KW-0547">Nucleotide-binding</keyword>
<dbReference type="PROSITE" id="PS50893">
    <property type="entry name" value="ABC_TRANSPORTER_2"/>
    <property type="match status" value="1"/>
</dbReference>
<feature type="domain" description="ABC transporter" evidence="11">
    <location>
        <begin position="378"/>
        <end position="632"/>
    </location>
</feature>
<keyword evidence="2" id="KW-0813">Transport</keyword>
<dbReference type="InterPro" id="IPR003439">
    <property type="entry name" value="ABC_transporter-like_ATP-bd"/>
</dbReference>
<evidence type="ECO:0000256" key="9">
    <source>
        <dbReference type="SAM" id="MobiDB-lite"/>
    </source>
</evidence>
<name>A0A3N4YM28_9MICO</name>
<dbReference type="PANTHER" id="PTHR24221:SF654">
    <property type="entry name" value="ATP-BINDING CASSETTE SUB-FAMILY B MEMBER 6"/>
    <property type="match status" value="1"/>
</dbReference>
<keyword evidence="8 10" id="KW-0472">Membrane</keyword>
<comment type="caution">
    <text evidence="13">The sequence shown here is derived from an EMBL/GenBank/DDBJ whole genome shotgun (WGS) entry which is preliminary data.</text>
</comment>
<dbReference type="GO" id="GO:0005524">
    <property type="term" value="F:ATP binding"/>
    <property type="evidence" value="ECO:0007669"/>
    <property type="project" value="UniProtKB-KW"/>
</dbReference>
<dbReference type="SUPFAM" id="SSF52540">
    <property type="entry name" value="P-loop containing nucleoside triphosphate hydrolases"/>
    <property type="match status" value="1"/>
</dbReference>
<evidence type="ECO:0000256" key="1">
    <source>
        <dbReference type="ARBA" id="ARBA00004651"/>
    </source>
</evidence>
<feature type="transmembrane region" description="Helical" evidence="10">
    <location>
        <begin position="201"/>
        <end position="219"/>
    </location>
</feature>
<dbReference type="InterPro" id="IPR011527">
    <property type="entry name" value="ABC1_TM_dom"/>
</dbReference>
<dbReference type="InterPro" id="IPR003593">
    <property type="entry name" value="AAA+_ATPase"/>
</dbReference>
<dbReference type="GO" id="GO:0140359">
    <property type="term" value="F:ABC-type transporter activity"/>
    <property type="evidence" value="ECO:0007669"/>
    <property type="project" value="InterPro"/>
</dbReference>
<evidence type="ECO:0000256" key="2">
    <source>
        <dbReference type="ARBA" id="ARBA00022448"/>
    </source>
</evidence>
<feature type="transmembrane region" description="Helical" evidence="10">
    <location>
        <begin position="321"/>
        <end position="339"/>
    </location>
</feature>
<organism evidence="13 14">
    <name type="scientific">Myceligenerans xiligouense</name>
    <dbReference type="NCBI Taxonomy" id="253184"/>
    <lineage>
        <taxon>Bacteria</taxon>
        <taxon>Bacillati</taxon>
        <taxon>Actinomycetota</taxon>
        <taxon>Actinomycetes</taxon>
        <taxon>Micrococcales</taxon>
        <taxon>Promicromonosporaceae</taxon>
        <taxon>Myceligenerans</taxon>
    </lineage>
</organism>
<accession>A0A3N4YM28</accession>